<protein>
    <submittedName>
        <fullName evidence="1">Uncharacterized protein</fullName>
    </submittedName>
</protein>
<dbReference type="EMBL" id="LRPU01000106">
    <property type="protein sequence ID" value="KXA10266.1"/>
    <property type="molecule type" value="Genomic_DNA"/>
</dbReference>
<sequence length="131" mass="15842">MDKKYEEVQLFCNNSKWEKVKECFNEDGFRILLEFSDLLNDYAAQINAISKTIKILKKWEKKDFFKLNETKYEIDWFGCYQKKGREEVTLPQAKKMYKEVRLKYDALYEVLLNAGEIHYKNKNALIDKYIE</sequence>
<dbReference type="PATRIC" id="fig|1502.174.peg.2129"/>
<proteinExistence type="predicted"/>
<dbReference type="RefSeq" id="WP_060796143.1">
    <property type="nucleotide sequence ID" value="NZ_KQ956245.1"/>
</dbReference>
<dbReference type="AlphaFoldDB" id="A0A133N1T5"/>
<dbReference type="Proteomes" id="UP000070646">
    <property type="component" value="Unassembled WGS sequence"/>
</dbReference>
<evidence type="ECO:0000313" key="1">
    <source>
        <dbReference type="EMBL" id="KXA10266.1"/>
    </source>
</evidence>
<reference evidence="1 2" key="1">
    <citation type="submission" date="2016-01" db="EMBL/GenBank/DDBJ databases">
        <authorList>
            <person name="Oliw E.H."/>
        </authorList>
    </citation>
    <scope>NUCLEOTIDE SEQUENCE [LARGE SCALE GENOMIC DNA]</scope>
    <source>
        <strain evidence="1 2">MJR7757A</strain>
    </source>
</reference>
<organism evidence="1 2">
    <name type="scientific">Clostridium perfringens</name>
    <dbReference type="NCBI Taxonomy" id="1502"/>
    <lineage>
        <taxon>Bacteria</taxon>
        <taxon>Bacillati</taxon>
        <taxon>Bacillota</taxon>
        <taxon>Clostridia</taxon>
        <taxon>Eubacteriales</taxon>
        <taxon>Clostridiaceae</taxon>
        <taxon>Clostridium</taxon>
    </lineage>
</organism>
<name>A0A133N1T5_CLOPF</name>
<evidence type="ECO:0000313" key="2">
    <source>
        <dbReference type="Proteomes" id="UP000070646"/>
    </source>
</evidence>
<comment type="caution">
    <text evidence="1">The sequence shown here is derived from an EMBL/GenBank/DDBJ whole genome shotgun (WGS) entry which is preliminary data.</text>
</comment>
<gene>
    <name evidence="1" type="ORF">HMPREF3222_02115</name>
</gene>
<accession>A0A133N1T5</accession>